<organism evidence="1 2">
    <name type="scientific">Riccia fluitans</name>
    <dbReference type="NCBI Taxonomy" id="41844"/>
    <lineage>
        <taxon>Eukaryota</taxon>
        <taxon>Viridiplantae</taxon>
        <taxon>Streptophyta</taxon>
        <taxon>Embryophyta</taxon>
        <taxon>Marchantiophyta</taxon>
        <taxon>Marchantiopsida</taxon>
        <taxon>Marchantiidae</taxon>
        <taxon>Marchantiales</taxon>
        <taxon>Ricciaceae</taxon>
        <taxon>Riccia</taxon>
    </lineage>
</organism>
<comment type="caution">
    <text evidence="1">The sequence shown here is derived from an EMBL/GenBank/DDBJ whole genome shotgun (WGS) entry which is preliminary data.</text>
</comment>
<gene>
    <name evidence="1" type="ORF">R1flu_022124</name>
</gene>
<dbReference type="EMBL" id="JBHFFA010000001">
    <property type="protein sequence ID" value="KAL2653996.1"/>
    <property type="molecule type" value="Genomic_DNA"/>
</dbReference>
<evidence type="ECO:0000313" key="1">
    <source>
        <dbReference type="EMBL" id="KAL2653996.1"/>
    </source>
</evidence>
<protein>
    <submittedName>
        <fullName evidence="1">Uncharacterized protein</fullName>
    </submittedName>
</protein>
<name>A0ABD1ZSN5_9MARC</name>
<sequence length="120" mass="13112">MLFLLRNAIWAPDLRMAEMDLDFDLRTGSTAANTTGYGGTSCLLVELYRINDCLNSARGRCLFYLIPNVVQAHDSAGGSILRTVAPNSVFPQRRTSQIAQGRLQFGRAAMVSDETEALGV</sequence>
<keyword evidence="2" id="KW-1185">Reference proteome</keyword>
<proteinExistence type="predicted"/>
<accession>A0ABD1ZSN5</accession>
<reference evidence="1 2" key="1">
    <citation type="submission" date="2024-09" db="EMBL/GenBank/DDBJ databases">
        <title>Chromosome-scale assembly of Riccia fluitans.</title>
        <authorList>
            <person name="Paukszto L."/>
            <person name="Sawicki J."/>
            <person name="Karawczyk K."/>
            <person name="Piernik-Szablinska J."/>
            <person name="Szczecinska M."/>
            <person name="Mazdziarz M."/>
        </authorList>
    </citation>
    <scope>NUCLEOTIDE SEQUENCE [LARGE SCALE GENOMIC DNA]</scope>
    <source>
        <strain evidence="1">Rf_01</strain>
        <tissue evidence="1">Aerial parts of the thallus</tissue>
    </source>
</reference>
<dbReference type="Proteomes" id="UP001605036">
    <property type="component" value="Unassembled WGS sequence"/>
</dbReference>
<dbReference type="AlphaFoldDB" id="A0ABD1ZSN5"/>
<evidence type="ECO:0000313" key="2">
    <source>
        <dbReference type="Proteomes" id="UP001605036"/>
    </source>
</evidence>